<dbReference type="InterPro" id="IPR039421">
    <property type="entry name" value="Type_1_exporter"/>
</dbReference>
<dbReference type="EMBL" id="JBHTCE010000001">
    <property type="protein sequence ID" value="MFC7388881.1"/>
    <property type="molecule type" value="Genomic_DNA"/>
</dbReference>
<keyword evidence="11" id="KW-1185">Reference proteome</keyword>
<dbReference type="CDD" id="cd03228">
    <property type="entry name" value="ABCC_MRP_Like"/>
    <property type="match status" value="1"/>
</dbReference>
<organism evidence="10 11">
    <name type="scientific">Exiguobacterium aestuarii</name>
    <dbReference type="NCBI Taxonomy" id="273527"/>
    <lineage>
        <taxon>Bacteria</taxon>
        <taxon>Bacillati</taxon>
        <taxon>Bacillota</taxon>
        <taxon>Bacilli</taxon>
        <taxon>Bacillales</taxon>
        <taxon>Bacillales Family XII. Incertae Sedis</taxon>
        <taxon>Exiguobacterium</taxon>
    </lineage>
</organism>
<dbReference type="GO" id="GO:0005524">
    <property type="term" value="F:ATP binding"/>
    <property type="evidence" value="ECO:0007669"/>
    <property type="project" value="UniProtKB-KW"/>
</dbReference>
<keyword evidence="2 7" id="KW-0812">Transmembrane</keyword>
<evidence type="ECO:0000256" key="4">
    <source>
        <dbReference type="ARBA" id="ARBA00022840"/>
    </source>
</evidence>
<keyword evidence="5 7" id="KW-1133">Transmembrane helix</keyword>
<sequence length="574" mass="64885">MNLSQMIHDVKTFIQYMYQAFRSDVWQVIVLSSFNALLTGAGILMILPLLSLTSLPLPNQTKVWMTFPSDWSFSRQLAVVLVLYFVLICMSVWVNRKATLASVSLLQRAVQTLRGDLFTSLFSAETSDVVQTSQSRYISLFTVEINRISLGIQGMIQLMTLILVAIPQLLIAFYLSPMLTMYVWIGGALLFVGFYQSMKHVRQLGISLQHLNRDLQQAVQDQLNGMKEIRSYGAEQRHISDFQETTEDIRQNITAFTVQQTKVDSAFKIGAALLISLFLGFGLLAFSQDIASLLVILLIFSRLWPSFSNAQRHLQSILSALPSFEAYHQALAQLQQSDSKHSVEPISFARELRFENVSFQYPEHRGFSLQHIDITIQAGTTVALTGHSGSGKSTCLDLLLGFHQPTSGRLLIDDRVLSSVDQTAWFELIAYIPQHPYLFDGTIEENLRKWHPNLTDEALHEVIDMAEATFVYNLPNGLQTRIGDFGHSLSGGERQRIVLARALAKRPKLLILDEATGAVDEAQEMNIYQTLHRLKHEMTIIYITHRKEVSQLADQMIYLEQGKIVKRGDLYAPL</sequence>
<protein>
    <submittedName>
        <fullName evidence="10">ABC transporter ATP-binding protein</fullName>
    </submittedName>
</protein>
<dbReference type="InterPro" id="IPR003593">
    <property type="entry name" value="AAA+_ATPase"/>
</dbReference>
<reference evidence="11" key="1">
    <citation type="journal article" date="2019" name="Int. J. Syst. Evol. Microbiol.">
        <title>The Global Catalogue of Microorganisms (GCM) 10K type strain sequencing project: providing services to taxonomists for standard genome sequencing and annotation.</title>
        <authorList>
            <consortium name="The Broad Institute Genomics Platform"/>
            <consortium name="The Broad Institute Genome Sequencing Center for Infectious Disease"/>
            <person name="Wu L."/>
            <person name="Ma J."/>
        </authorList>
    </citation>
    <scope>NUCLEOTIDE SEQUENCE [LARGE SCALE GENOMIC DNA]</scope>
    <source>
        <strain evidence="11">CCUG 55590</strain>
    </source>
</reference>
<evidence type="ECO:0000313" key="10">
    <source>
        <dbReference type="EMBL" id="MFC7388881.1"/>
    </source>
</evidence>
<dbReference type="RefSeq" id="WP_214786456.1">
    <property type="nucleotide sequence ID" value="NZ_JANIEL010000007.1"/>
</dbReference>
<evidence type="ECO:0000259" key="9">
    <source>
        <dbReference type="PROSITE" id="PS50929"/>
    </source>
</evidence>
<dbReference type="PANTHER" id="PTHR24221:SF590">
    <property type="entry name" value="COMPONENT LINKED WITH THE ASSEMBLY OF CYTOCHROME' TRANSPORT TRANSMEMBRANE ATP-BINDING PROTEIN ABC TRANSPORTER CYDD-RELATED"/>
    <property type="match status" value="1"/>
</dbReference>
<dbReference type="InterPro" id="IPR011527">
    <property type="entry name" value="ABC1_TM_dom"/>
</dbReference>
<dbReference type="Gene3D" id="3.40.50.300">
    <property type="entry name" value="P-loop containing nucleotide triphosphate hydrolases"/>
    <property type="match status" value="1"/>
</dbReference>
<dbReference type="Gene3D" id="1.20.1560.10">
    <property type="entry name" value="ABC transporter type 1, transmembrane domain"/>
    <property type="match status" value="1"/>
</dbReference>
<comment type="subcellular location">
    <subcellularLocation>
        <location evidence="1">Cell membrane</location>
        <topology evidence="1">Multi-pass membrane protein</topology>
    </subcellularLocation>
</comment>
<evidence type="ECO:0000256" key="6">
    <source>
        <dbReference type="ARBA" id="ARBA00023136"/>
    </source>
</evidence>
<keyword evidence="6 7" id="KW-0472">Membrane</keyword>
<dbReference type="Pfam" id="PF00664">
    <property type="entry name" value="ABC_membrane"/>
    <property type="match status" value="1"/>
</dbReference>
<evidence type="ECO:0000259" key="8">
    <source>
        <dbReference type="PROSITE" id="PS50893"/>
    </source>
</evidence>
<comment type="caution">
    <text evidence="10">The sequence shown here is derived from an EMBL/GenBank/DDBJ whole genome shotgun (WGS) entry which is preliminary data.</text>
</comment>
<feature type="transmembrane region" description="Helical" evidence="7">
    <location>
        <begin position="266"/>
        <end position="284"/>
    </location>
</feature>
<dbReference type="InterPro" id="IPR017871">
    <property type="entry name" value="ABC_transporter-like_CS"/>
</dbReference>
<evidence type="ECO:0000256" key="3">
    <source>
        <dbReference type="ARBA" id="ARBA00022741"/>
    </source>
</evidence>
<feature type="transmembrane region" description="Helical" evidence="7">
    <location>
        <begin position="155"/>
        <end position="175"/>
    </location>
</feature>
<evidence type="ECO:0000256" key="7">
    <source>
        <dbReference type="SAM" id="Phobius"/>
    </source>
</evidence>
<feature type="domain" description="ABC transmembrane type-1" evidence="9">
    <location>
        <begin position="26"/>
        <end position="319"/>
    </location>
</feature>
<dbReference type="Proteomes" id="UP001596439">
    <property type="component" value="Unassembled WGS sequence"/>
</dbReference>
<evidence type="ECO:0000256" key="2">
    <source>
        <dbReference type="ARBA" id="ARBA00022692"/>
    </source>
</evidence>
<keyword evidence="3" id="KW-0547">Nucleotide-binding</keyword>
<dbReference type="InterPro" id="IPR036640">
    <property type="entry name" value="ABC1_TM_sf"/>
</dbReference>
<feature type="transmembrane region" description="Helical" evidence="7">
    <location>
        <begin position="181"/>
        <end position="198"/>
    </location>
</feature>
<evidence type="ECO:0000256" key="5">
    <source>
        <dbReference type="ARBA" id="ARBA00022989"/>
    </source>
</evidence>
<proteinExistence type="predicted"/>
<feature type="domain" description="ABC transporter" evidence="8">
    <location>
        <begin position="352"/>
        <end position="574"/>
    </location>
</feature>
<accession>A0ABW2PKM9</accession>
<keyword evidence="4 10" id="KW-0067">ATP-binding</keyword>
<dbReference type="SMART" id="SM00382">
    <property type="entry name" value="AAA"/>
    <property type="match status" value="1"/>
</dbReference>
<dbReference type="SUPFAM" id="SSF90123">
    <property type="entry name" value="ABC transporter transmembrane region"/>
    <property type="match status" value="1"/>
</dbReference>
<gene>
    <name evidence="10" type="ORF">ACFQO8_01920</name>
</gene>
<dbReference type="PROSITE" id="PS50929">
    <property type="entry name" value="ABC_TM1F"/>
    <property type="match status" value="1"/>
</dbReference>
<name>A0ABW2PKM9_9BACL</name>
<dbReference type="PROSITE" id="PS00211">
    <property type="entry name" value="ABC_TRANSPORTER_1"/>
    <property type="match status" value="1"/>
</dbReference>
<dbReference type="InterPro" id="IPR003439">
    <property type="entry name" value="ABC_transporter-like_ATP-bd"/>
</dbReference>
<feature type="transmembrane region" description="Helical" evidence="7">
    <location>
        <begin position="25"/>
        <end position="53"/>
    </location>
</feature>
<dbReference type="Pfam" id="PF00005">
    <property type="entry name" value="ABC_tran"/>
    <property type="match status" value="1"/>
</dbReference>
<dbReference type="InterPro" id="IPR027417">
    <property type="entry name" value="P-loop_NTPase"/>
</dbReference>
<evidence type="ECO:0000313" key="11">
    <source>
        <dbReference type="Proteomes" id="UP001596439"/>
    </source>
</evidence>
<dbReference type="SUPFAM" id="SSF52540">
    <property type="entry name" value="P-loop containing nucleoside triphosphate hydrolases"/>
    <property type="match status" value="1"/>
</dbReference>
<dbReference type="PANTHER" id="PTHR24221">
    <property type="entry name" value="ATP-BINDING CASSETTE SUB-FAMILY B"/>
    <property type="match status" value="1"/>
</dbReference>
<dbReference type="PROSITE" id="PS50893">
    <property type="entry name" value="ABC_TRANSPORTER_2"/>
    <property type="match status" value="1"/>
</dbReference>
<feature type="transmembrane region" description="Helical" evidence="7">
    <location>
        <begin position="73"/>
        <end position="94"/>
    </location>
</feature>
<evidence type="ECO:0000256" key="1">
    <source>
        <dbReference type="ARBA" id="ARBA00004651"/>
    </source>
</evidence>